<evidence type="ECO:0000313" key="1">
    <source>
        <dbReference type="EMBL" id="OGC52341.1"/>
    </source>
</evidence>
<protein>
    <submittedName>
        <fullName evidence="1">Uncharacterized protein</fullName>
    </submittedName>
</protein>
<organism evidence="1 2">
    <name type="scientific">candidate division WWE3 bacterium RIFCSPLOWO2_01_FULL_39_13</name>
    <dbReference type="NCBI Taxonomy" id="1802624"/>
    <lineage>
        <taxon>Bacteria</taxon>
        <taxon>Katanobacteria</taxon>
    </lineage>
</organism>
<reference evidence="1 2" key="1">
    <citation type="journal article" date="2016" name="Nat. Commun.">
        <title>Thousands of microbial genomes shed light on interconnected biogeochemical processes in an aquifer system.</title>
        <authorList>
            <person name="Anantharaman K."/>
            <person name="Brown C.T."/>
            <person name="Hug L.A."/>
            <person name="Sharon I."/>
            <person name="Castelle C.J."/>
            <person name="Probst A.J."/>
            <person name="Thomas B.C."/>
            <person name="Singh A."/>
            <person name="Wilkins M.J."/>
            <person name="Karaoz U."/>
            <person name="Brodie E.L."/>
            <person name="Williams K.H."/>
            <person name="Hubbard S.S."/>
            <person name="Banfield J.F."/>
        </authorList>
    </citation>
    <scope>NUCLEOTIDE SEQUENCE [LARGE SCALE GENOMIC DNA]</scope>
</reference>
<dbReference type="Proteomes" id="UP000178771">
    <property type="component" value="Unassembled WGS sequence"/>
</dbReference>
<accession>A0A1F4V561</accession>
<evidence type="ECO:0000313" key="2">
    <source>
        <dbReference type="Proteomes" id="UP000178771"/>
    </source>
</evidence>
<dbReference type="STRING" id="1802624.A2982_03670"/>
<gene>
    <name evidence="1" type="ORF">A2982_03670</name>
</gene>
<dbReference type="EMBL" id="MEVH01000002">
    <property type="protein sequence ID" value="OGC52341.1"/>
    <property type="molecule type" value="Genomic_DNA"/>
</dbReference>
<sequence length="179" mass="20450">MPEQNNSINFAARKTIRDDGLVKKIFDWTLKRGVKMIIITEAIVLLIFISRIGSEREMRLLSQKVKEQQIVVEQHQDFEQLFNEKQTKLIQIENIINSKTNWIEIAKNFNSSIPLGAVLTEISYSPGDIEFGAEVSSPEAFGILISKLKSNSSIKSLTLLSSRYNTEESFYELSLSLEY</sequence>
<dbReference type="AlphaFoldDB" id="A0A1F4V561"/>
<name>A0A1F4V561_UNCKA</name>
<proteinExistence type="predicted"/>
<comment type="caution">
    <text evidence="1">The sequence shown here is derived from an EMBL/GenBank/DDBJ whole genome shotgun (WGS) entry which is preliminary data.</text>
</comment>